<dbReference type="Proteomes" id="UP001479436">
    <property type="component" value="Unassembled WGS sequence"/>
</dbReference>
<dbReference type="InterPro" id="IPR018996">
    <property type="entry name" value="Man1/Src1-like_C"/>
</dbReference>
<dbReference type="InterPro" id="IPR044780">
    <property type="entry name" value="Heh2/Src1"/>
</dbReference>
<dbReference type="Pfam" id="PF12949">
    <property type="entry name" value="HeH"/>
    <property type="match status" value="1"/>
</dbReference>
<dbReference type="CDD" id="cd12935">
    <property type="entry name" value="LEM_like"/>
    <property type="match status" value="1"/>
</dbReference>
<dbReference type="InterPro" id="IPR041885">
    <property type="entry name" value="MAN1_winged_helix_dom"/>
</dbReference>
<sequence>MDDLSYLDPNFDPNSVRVVDLRRILLKHEIPFNANSKKATLIDLFDTYITPNAAQWLEDATNVKPSNRGMIFVGFDKDPERTSPSPVRPRSKARGRVRSTVEKFELLSSDGELSPPPRSSTVRRKIKTKSPTEKSNTLNSDGESSLHPRGHVNSRTPSVDDAGFSSDDFSPLPNSYSVAEIGTPEPELEAQTLSRSNQLSEAQDIVDPGVFSDENPFQSGGETPDRRKKTKVKTKKLHKSEPQLESSELPPSDNAHPISTPEDIPQVVVNQQAPSATSSSGPRKFMSPSFSRVNLKPEIKVESEEAVVKPRRRTRRRRHHQQEAKVEYDWKSFWIFLTVILAAYLFWIRQKSLALGYCEQDELASSKSIFYPKCTPCPLHAICRDHKFVSCDRNYMMKGNPLISLINPLQIKCIPDKLTLAKVDSTVELAKEILSERAGKAECDANANIHAKVSEIELKRLIETNPSAHSVEIEEIWPSVFRELTEQRQHIKILSDGNSKQLYFLSREPKYPIQCRLRKGLYSLLLGNLKQIGGGLLLIMAGVYSFTRYNSHSSEKKLVRDLVQQVLIRLAEQESLHYADPVQHSLSAVSVVQLRDVLLRSMHNHVQRKHIWEKVRKVVETNSNVRSGVTEIRGEPHRVWEWVGTSISPAASFNHGDSLYPKLNEEQGFMSDEGMFSDD</sequence>
<keyword evidence="3" id="KW-0812">Transmembrane</keyword>
<evidence type="ECO:0000256" key="3">
    <source>
        <dbReference type="ARBA" id="ARBA00022692"/>
    </source>
</evidence>
<keyword evidence="4" id="KW-1133">Transmembrane helix</keyword>
<reference evidence="10 11" key="1">
    <citation type="submission" date="2023-04" db="EMBL/GenBank/DDBJ databases">
        <title>Genome of Basidiobolus ranarum AG-B5.</title>
        <authorList>
            <person name="Stajich J.E."/>
            <person name="Carter-House D."/>
            <person name="Gryganskyi A."/>
        </authorList>
    </citation>
    <scope>NUCLEOTIDE SEQUENCE [LARGE SCALE GENOMIC DNA]</scope>
    <source>
        <strain evidence="10 11">AG-B5</strain>
    </source>
</reference>
<evidence type="ECO:0000256" key="4">
    <source>
        <dbReference type="ARBA" id="ARBA00022989"/>
    </source>
</evidence>
<evidence type="ECO:0000259" key="8">
    <source>
        <dbReference type="Pfam" id="PF09402"/>
    </source>
</evidence>
<organism evidence="10 11">
    <name type="scientific">Basidiobolus ranarum</name>
    <dbReference type="NCBI Taxonomy" id="34480"/>
    <lineage>
        <taxon>Eukaryota</taxon>
        <taxon>Fungi</taxon>
        <taxon>Fungi incertae sedis</taxon>
        <taxon>Zoopagomycota</taxon>
        <taxon>Entomophthoromycotina</taxon>
        <taxon>Basidiobolomycetes</taxon>
        <taxon>Basidiobolales</taxon>
        <taxon>Basidiobolaceae</taxon>
        <taxon>Basidiobolus</taxon>
    </lineage>
</organism>
<evidence type="ECO:0000259" key="9">
    <source>
        <dbReference type="Pfam" id="PF12949"/>
    </source>
</evidence>
<dbReference type="PANTHER" id="PTHR47808">
    <property type="entry name" value="INNER NUCLEAR MEMBRANE PROTEIN HEH2-RELATED"/>
    <property type="match status" value="1"/>
</dbReference>
<feature type="compositionally biased region" description="Polar residues" evidence="7">
    <location>
        <begin position="133"/>
        <end position="143"/>
    </location>
</feature>
<keyword evidence="2" id="KW-0597">Phosphoprotein</keyword>
<feature type="domain" description="Man1/Src1-like C-terminal" evidence="8">
    <location>
        <begin position="337"/>
        <end position="644"/>
    </location>
</feature>
<keyword evidence="11" id="KW-1185">Reference proteome</keyword>
<proteinExistence type="predicted"/>
<evidence type="ECO:0000313" key="10">
    <source>
        <dbReference type="EMBL" id="KAK9763719.1"/>
    </source>
</evidence>
<feature type="compositionally biased region" description="Basic residues" evidence="7">
    <location>
        <begin position="226"/>
        <end position="238"/>
    </location>
</feature>
<dbReference type="InterPro" id="IPR025856">
    <property type="entry name" value="HeH/LEM_domain"/>
</dbReference>
<comment type="subcellular location">
    <subcellularLocation>
        <location evidence="1">Nucleus inner membrane</location>
    </subcellularLocation>
</comment>
<name>A0ABR2WQH4_9FUNG</name>
<evidence type="ECO:0000256" key="1">
    <source>
        <dbReference type="ARBA" id="ARBA00004540"/>
    </source>
</evidence>
<protein>
    <submittedName>
        <fullName evidence="10">Inner nuclear membrane protein enriched at telomere/subtelomere region</fullName>
    </submittedName>
</protein>
<evidence type="ECO:0000256" key="5">
    <source>
        <dbReference type="ARBA" id="ARBA00023136"/>
    </source>
</evidence>
<feature type="region of interest" description="Disordered" evidence="7">
    <location>
        <begin position="74"/>
        <end position="179"/>
    </location>
</feature>
<dbReference type="Gene3D" id="1.10.10.1180">
    <property type="entry name" value="MAN1, winged-helix domain"/>
    <property type="match status" value="1"/>
</dbReference>
<evidence type="ECO:0000256" key="6">
    <source>
        <dbReference type="ARBA" id="ARBA00023242"/>
    </source>
</evidence>
<gene>
    <name evidence="10" type="primary">SRC1_2</name>
    <name evidence="10" type="ORF">K7432_009369</name>
</gene>
<accession>A0ABR2WQH4</accession>
<feature type="domain" description="HeH/LEM" evidence="9">
    <location>
        <begin position="13"/>
        <end position="46"/>
    </location>
</feature>
<evidence type="ECO:0000256" key="2">
    <source>
        <dbReference type="ARBA" id="ARBA00022553"/>
    </source>
</evidence>
<comment type="caution">
    <text evidence="10">The sequence shown here is derived from an EMBL/GenBank/DDBJ whole genome shotgun (WGS) entry which is preliminary data.</text>
</comment>
<dbReference type="PANTHER" id="PTHR47808:SF2">
    <property type="entry name" value="LEM DOMAIN-CONTAINING PROTEIN 2"/>
    <property type="match status" value="1"/>
</dbReference>
<evidence type="ECO:0000313" key="11">
    <source>
        <dbReference type="Proteomes" id="UP001479436"/>
    </source>
</evidence>
<dbReference type="Pfam" id="PF09402">
    <property type="entry name" value="MSC"/>
    <property type="match status" value="1"/>
</dbReference>
<keyword evidence="5" id="KW-0472">Membrane</keyword>
<feature type="region of interest" description="Disordered" evidence="7">
    <location>
        <begin position="207"/>
        <end position="261"/>
    </location>
</feature>
<evidence type="ECO:0000256" key="7">
    <source>
        <dbReference type="SAM" id="MobiDB-lite"/>
    </source>
</evidence>
<keyword evidence="6" id="KW-0539">Nucleus</keyword>
<dbReference type="EMBL" id="JASJQH010000574">
    <property type="protein sequence ID" value="KAK9763719.1"/>
    <property type="molecule type" value="Genomic_DNA"/>
</dbReference>